<sequence>MDMAPGGIPLAEGGEDRDGLEMDVLHVTLGPVLPCWPAGLVLECSLQGDVIVDASARLVDGPPAHQPDGGDRWEPGEPEVAAAALACDQAARMLALIGWPDRTAQLLRLRDELLDAAGAPGPSAGESRRRLAARVDETRDALARSRLLRWSLRRLGVVDAAPLAEQGLPPHLHGDARDRLLALLDRVAAALRSDVDTVPDPTAPDPAALSAAAVGDLVTGLDLAAARLVVASLGIEAAGITAVEVARA</sequence>
<dbReference type="Proteomes" id="UP000019494">
    <property type="component" value="Unassembled WGS sequence"/>
</dbReference>
<reference evidence="2" key="1">
    <citation type="submission" date="2013-08" db="EMBL/GenBank/DDBJ databases">
        <title>Intrasporangium oryzae NRRL B-24470.</title>
        <authorList>
            <person name="Liu H."/>
            <person name="Wang G."/>
        </authorList>
    </citation>
    <scope>NUCLEOTIDE SEQUENCE [LARGE SCALE GENOMIC DNA]</scope>
    <source>
        <strain evidence="2">Q5-1</strain>
    </source>
</reference>
<proteinExistence type="predicted"/>
<organism evidence="1 2">
    <name type="scientific">Intrasporangium chromatireducens Q5-1</name>
    <dbReference type="NCBI Taxonomy" id="584657"/>
    <lineage>
        <taxon>Bacteria</taxon>
        <taxon>Bacillati</taxon>
        <taxon>Actinomycetota</taxon>
        <taxon>Actinomycetes</taxon>
        <taxon>Micrococcales</taxon>
        <taxon>Intrasporangiaceae</taxon>
        <taxon>Intrasporangium</taxon>
    </lineage>
</organism>
<dbReference type="EMBL" id="AWQS01000493">
    <property type="protein sequence ID" value="EWT03753.1"/>
    <property type="molecule type" value="Genomic_DNA"/>
</dbReference>
<gene>
    <name evidence="1" type="ORF">N864_18920</name>
</gene>
<dbReference type="AlphaFoldDB" id="W9GFY9"/>
<evidence type="ECO:0000313" key="2">
    <source>
        <dbReference type="Proteomes" id="UP000019494"/>
    </source>
</evidence>
<dbReference type="PATRIC" id="fig|584657.3.peg.4362"/>
<evidence type="ECO:0000313" key="1">
    <source>
        <dbReference type="EMBL" id="EWT03753.1"/>
    </source>
</evidence>
<name>W9GFY9_9MICO</name>
<comment type="caution">
    <text evidence="1">The sequence shown here is derived from an EMBL/GenBank/DDBJ whole genome shotgun (WGS) entry which is preliminary data.</text>
</comment>
<protein>
    <submittedName>
        <fullName evidence="1">Uncharacterized protein</fullName>
    </submittedName>
</protein>
<accession>W9GFY9</accession>
<dbReference type="OrthoDB" id="3373298at2"/>
<keyword evidence="2" id="KW-1185">Reference proteome</keyword>